<dbReference type="Gene3D" id="3.40.50.1820">
    <property type="entry name" value="alpha/beta hydrolase"/>
    <property type="match status" value="1"/>
</dbReference>
<reference evidence="3 4" key="1">
    <citation type="journal article" date="2016" name="Sci. Rep.">
        <title>Peltaster fructicola genome reveals evolution from an invasive phytopathogen to an ectophytic parasite.</title>
        <authorList>
            <person name="Xu C."/>
            <person name="Chen H."/>
            <person name="Gleason M.L."/>
            <person name="Xu J.R."/>
            <person name="Liu H."/>
            <person name="Zhang R."/>
            <person name="Sun G."/>
        </authorList>
    </citation>
    <scope>NUCLEOTIDE SEQUENCE [LARGE SCALE GENOMIC DNA]</scope>
    <source>
        <strain evidence="3 4">LNHT1506</strain>
    </source>
</reference>
<dbReference type="EMBL" id="CP051140">
    <property type="protein sequence ID" value="QIW98291.1"/>
    <property type="molecule type" value="Genomic_DNA"/>
</dbReference>
<keyword evidence="4" id="KW-1185">Reference proteome</keyword>
<dbReference type="Gene3D" id="1.20.1440.110">
    <property type="entry name" value="acylaminoacyl peptidase"/>
    <property type="match status" value="1"/>
</dbReference>
<evidence type="ECO:0000256" key="1">
    <source>
        <dbReference type="ARBA" id="ARBA00038115"/>
    </source>
</evidence>
<protein>
    <recommendedName>
        <fullName evidence="2">AB hydrolase-1 domain-containing protein</fullName>
    </recommendedName>
</protein>
<dbReference type="InterPro" id="IPR050261">
    <property type="entry name" value="FrsA_esterase"/>
</dbReference>
<dbReference type="InterPro" id="IPR029058">
    <property type="entry name" value="AB_hydrolase_fold"/>
</dbReference>
<dbReference type="AlphaFoldDB" id="A0A6H0XU54"/>
<dbReference type="PANTHER" id="PTHR22946:SF12">
    <property type="entry name" value="CONIDIAL PIGMENT BIOSYNTHESIS PROTEIN AYG1 (AFU_ORTHOLOGUE AFUA_2G17550)"/>
    <property type="match status" value="1"/>
</dbReference>
<dbReference type="Proteomes" id="UP000503462">
    <property type="component" value="Chromosome 2"/>
</dbReference>
<sequence>MTGFQLHEDKNFHYETLRSLGTVRYFGSDIKEQLDLMPKIKVNDFDSWYDAWSGLAKTVLSTIDENNLQQYNAATIRNVYFRASHYYFVSEFFLHLNWDDPRSLDAFAKWRKYFEIANAHLEIPGIFFKVSASFGEIPGYLFRTPKASASNPRPTIILNGGYDSNMEECLHDFGFDLLERGYNCIIFDGPGQPAFLRDQHVGFIYDWERVITPIVDYLHAHKEHSFVDTSNIGLLGMSLGGYLAARAAAFEPRLSAVILLDGVWSFMDCILNAFPELKAPWEAGDEAALNETFAKNGLKTADSNRRWIHDHLKLAMQEKNAFVAFEEVAKMDLENGVAQKIKMPIFVGDAAEDIFFEGQPPKVAAAIGGNATLFEFTAKYAAAAHSASGALLYQNQMVWEWFAKVTGDKQ</sequence>
<organism evidence="3 4">
    <name type="scientific">Peltaster fructicola</name>
    <dbReference type="NCBI Taxonomy" id="286661"/>
    <lineage>
        <taxon>Eukaryota</taxon>
        <taxon>Fungi</taxon>
        <taxon>Dikarya</taxon>
        <taxon>Ascomycota</taxon>
        <taxon>Pezizomycotina</taxon>
        <taxon>Dothideomycetes</taxon>
        <taxon>Dothideomycetes incertae sedis</taxon>
        <taxon>Peltaster</taxon>
    </lineage>
</organism>
<dbReference type="OrthoDB" id="249703at2759"/>
<gene>
    <name evidence="3" type="ORF">AMS68_003809</name>
</gene>
<accession>A0A6H0XU54</accession>
<dbReference type="Pfam" id="PF12697">
    <property type="entry name" value="Abhydrolase_6"/>
    <property type="match status" value="1"/>
</dbReference>
<dbReference type="PANTHER" id="PTHR22946">
    <property type="entry name" value="DIENELACTONE HYDROLASE DOMAIN-CONTAINING PROTEIN-RELATED"/>
    <property type="match status" value="1"/>
</dbReference>
<evidence type="ECO:0000259" key="2">
    <source>
        <dbReference type="Pfam" id="PF12697"/>
    </source>
</evidence>
<dbReference type="InterPro" id="IPR000073">
    <property type="entry name" value="AB_hydrolase_1"/>
</dbReference>
<comment type="similarity">
    <text evidence="1">Belongs to the AB hydrolase superfamily. FUS2 hydrolase family.</text>
</comment>
<feature type="domain" description="AB hydrolase-1" evidence="2">
    <location>
        <begin position="173"/>
        <end position="290"/>
    </location>
</feature>
<proteinExistence type="inferred from homology"/>
<evidence type="ECO:0000313" key="4">
    <source>
        <dbReference type="Proteomes" id="UP000503462"/>
    </source>
</evidence>
<evidence type="ECO:0000313" key="3">
    <source>
        <dbReference type="EMBL" id="QIW98291.1"/>
    </source>
</evidence>
<name>A0A6H0XU54_9PEZI</name>
<dbReference type="SUPFAM" id="SSF53474">
    <property type="entry name" value="alpha/beta-Hydrolases"/>
    <property type="match status" value="1"/>
</dbReference>